<dbReference type="InterPro" id="IPR034746">
    <property type="entry name" value="POTRA"/>
</dbReference>
<evidence type="ECO:0000313" key="9">
    <source>
        <dbReference type="EMBL" id="MBO0656592.1"/>
    </source>
</evidence>
<evidence type="ECO:0000313" key="10">
    <source>
        <dbReference type="Proteomes" id="UP000664781"/>
    </source>
</evidence>
<dbReference type="PANTHER" id="PTHR37820:SF1">
    <property type="entry name" value="CELL DIVISION PROTEIN FTSQ"/>
    <property type="match status" value="1"/>
</dbReference>
<dbReference type="EMBL" id="JAFMOF010000005">
    <property type="protein sequence ID" value="MBO0656592.1"/>
    <property type="molecule type" value="Genomic_DNA"/>
</dbReference>
<evidence type="ECO:0000256" key="5">
    <source>
        <dbReference type="ARBA" id="ARBA00022989"/>
    </source>
</evidence>
<keyword evidence="3" id="KW-0132">Cell division</keyword>
<dbReference type="InterPro" id="IPR013685">
    <property type="entry name" value="POTRA_FtsQ_type"/>
</dbReference>
<keyword evidence="4" id="KW-0812">Transmembrane</keyword>
<keyword evidence="7" id="KW-0131">Cell cycle</keyword>
<organism evidence="9 10">
    <name type="scientific">Streptomyces triculaminicus</name>
    <dbReference type="NCBI Taxonomy" id="2816232"/>
    <lineage>
        <taxon>Bacteria</taxon>
        <taxon>Bacillati</taxon>
        <taxon>Actinomycetota</taxon>
        <taxon>Actinomycetes</taxon>
        <taxon>Kitasatosporales</taxon>
        <taxon>Streptomycetaceae</taxon>
        <taxon>Streptomyces</taxon>
    </lineage>
</organism>
<keyword evidence="10" id="KW-1185">Reference proteome</keyword>
<keyword evidence="2" id="KW-1003">Cell membrane</keyword>
<sequence>MVGAGAWWALYGSTWLRVTHVDVSGNSVLTAGEIREVAKVPLGDPLVSVDTDAIGERLRTRLRRIGAVDVVRSWPHGIGLKVTERQPKALLERGGKFIEIDGAGVRFATVDHPLRGVPRLVMDVPDDSPSARRFGTARLEGAAVHVLTSLPGSARKDTLAVRVRSYDAITVELTGGRAVIWGSSERGEEKARTLAALLRAAGGAKRFDVSAPGAPAVSGS</sequence>
<dbReference type="Pfam" id="PF08478">
    <property type="entry name" value="POTRA_1"/>
    <property type="match status" value="1"/>
</dbReference>
<dbReference type="GO" id="GO:0005886">
    <property type="term" value="C:plasma membrane"/>
    <property type="evidence" value="ECO:0007669"/>
    <property type="project" value="TreeGrafter"/>
</dbReference>
<evidence type="ECO:0000256" key="7">
    <source>
        <dbReference type="ARBA" id="ARBA00023306"/>
    </source>
</evidence>
<feature type="domain" description="POTRA" evidence="8">
    <location>
        <begin position="16"/>
        <end position="85"/>
    </location>
</feature>
<dbReference type="PANTHER" id="PTHR37820">
    <property type="entry name" value="CELL DIVISION PROTEIN DIVIB"/>
    <property type="match status" value="1"/>
</dbReference>
<dbReference type="GO" id="GO:0051301">
    <property type="term" value="P:cell division"/>
    <property type="evidence" value="ECO:0007669"/>
    <property type="project" value="UniProtKB-KW"/>
</dbReference>
<comment type="caution">
    <text evidence="9">The sequence shown here is derived from an EMBL/GenBank/DDBJ whole genome shotgun (WGS) entry which is preliminary data.</text>
</comment>
<keyword evidence="5" id="KW-1133">Transmembrane helix</keyword>
<keyword evidence="6" id="KW-0472">Membrane</keyword>
<dbReference type="InterPro" id="IPR050487">
    <property type="entry name" value="FtsQ_DivIB"/>
</dbReference>
<comment type="subcellular location">
    <subcellularLocation>
        <location evidence="1">Membrane</location>
    </subcellularLocation>
</comment>
<dbReference type="PROSITE" id="PS51779">
    <property type="entry name" value="POTRA"/>
    <property type="match status" value="1"/>
</dbReference>
<evidence type="ECO:0000256" key="1">
    <source>
        <dbReference type="ARBA" id="ARBA00004370"/>
    </source>
</evidence>
<protein>
    <submittedName>
        <fullName evidence="9">FtsQ-type POTRA domain-containing protein</fullName>
    </submittedName>
</protein>
<proteinExistence type="predicted"/>
<dbReference type="Gene3D" id="3.10.20.310">
    <property type="entry name" value="membrane protein fhac"/>
    <property type="match status" value="1"/>
</dbReference>
<reference evidence="9" key="1">
    <citation type="submission" date="2021-03" db="EMBL/GenBank/DDBJ databases">
        <title>Streptomyces strains.</title>
        <authorList>
            <person name="Lund M.B."/>
            <person name="Toerring T."/>
        </authorList>
    </citation>
    <scope>NUCLEOTIDE SEQUENCE</scope>
    <source>
        <strain evidence="9">JCM 4242</strain>
    </source>
</reference>
<evidence type="ECO:0000256" key="2">
    <source>
        <dbReference type="ARBA" id="ARBA00022475"/>
    </source>
</evidence>
<dbReference type="Proteomes" id="UP000664781">
    <property type="component" value="Unassembled WGS sequence"/>
</dbReference>
<evidence type="ECO:0000256" key="6">
    <source>
        <dbReference type="ARBA" id="ARBA00023136"/>
    </source>
</evidence>
<evidence type="ECO:0000256" key="3">
    <source>
        <dbReference type="ARBA" id="ARBA00022618"/>
    </source>
</evidence>
<name>A0A939JT62_9ACTN</name>
<dbReference type="AlphaFoldDB" id="A0A939JT62"/>
<gene>
    <name evidence="9" type="ORF">J1792_28780</name>
</gene>
<evidence type="ECO:0000259" key="8">
    <source>
        <dbReference type="PROSITE" id="PS51779"/>
    </source>
</evidence>
<evidence type="ECO:0000256" key="4">
    <source>
        <dbReference type="ARBA" id="ARBA00022692"/>
    </source>
</evidence>
<accession>A0A939JT62</accession>